<feature type="transmembrane region" description="Helical" evidence="7">
    <location>
        <begin position="102"/>
        <end position="121"/>
    </location>
</feature>
<keyword evidence="5 7" id="KW-1133">Transmembrane helix</keyword>
<dbReference type="Gene3D" id="1.10.3720.10">
    <property type="entry name" value="MetI-like"/>
    <property type="match status" value="1"/>
</dbReference>
<dbReference type="PROSITE" id="PS50928">
    <property type="entry name" value="ABC_TM1"/>
    <property type="match status" value="1"/>
</dbReference>
<evidence type="ECO:0000256" key="5">
    <source>
        <dbReference type="ARBA" id="ARBA00022989"/>
    </source>
</evidence>
<evidence type="ECO:0000256" key="2">
    <source>
        <dbReference type="ARBA" id="ARBA00022448"/>
    </source>
</evidence>
<dbReference type="SUPFAM" id="SSF161098">
    <property type="entry name" value="MetI-like"/>
    <property type="match status" value="1"/>
</dbReference>
<accession>A0A4R3KUH7</accession>
<feature type="transmembrane region" description="Helical" evidence="7">
    <location>
        <begin position="234"/>
        <end position="255"/>
    </location>
</feature>
<evidence type="ECO:0000256" key="3">
    <source>
        <dbReference type="ARBA" id="ARBA00022475"/>
    </source>
</evidence>
<evidence type="ECO:0000313" key="10">
    <source>
        <dbReference type="Proteomes" id="UP000294567"/>
    </source>
</evidence>
<evidence type="ECO:0000256" key="1">
    <source>
        <dbReference type="ARBA" id="ARBA00004651"/>
    </source>
</evidence>
<keyword evidence="4 7" id="KW-0812">Transmembrane</keyword>
<evidence type="ECO:0000259" key="8">
    <source>
        <dbReference type="PROSITE" id="PS50928"/>
    </source>
</evidence>
<feature type="domain" description="ABC transmembrane type-1" evidence="8">
    <location>
        <begin position="94"/>
        <end position="302"/>
    </location>
</feature>
<keyword evidence="2 7" id="KW-0813">Transport</keyword>
<keyword evidence="6 7" id="KW-0472">Membrane</keyword>
<dbReference type="CDD" id="cd06261">
    <property type="entry name" value="TM_PBP2"/>
    <property type="match status" value="1"/>
</dbReference>
<dbReference type="GO" id="GO:0055085">
    <property type="term" value="P:transmembrane transport"/>
    <property type="evidence" value="ECO:0007669"/>
    <property type="project" value="InterPro"/>
</dbReference>
<keyword evidence="3" id="KW-1003">Cell membrane</keyword>
<dbReference type="GO" id="GO:0005886">
    <property type="term" value="C:plasma membrane"/>
    <property type="evidence" value="ECO:0007669"/>
    <property type="project" value="UniProtKB-SubCell"/>
</dbReference>
<keyword evidence="10" id="KW-1185">Reference proteome</keyword>
<dbReference type="Pfam" id="PF00528">
    <property type="entry name" value="BPD_transp_1"/>
    <property type="match status" value="1"/>
</dbReference>
<dbReference type="InterPro" id="IPR000515">
    <property type="entry name" value="MetI-like"/>
</dbReference>
<evidence type="ECO:0000313" key="9">
    <source>
        <dbReference type="EMBL" id="TCS88768.1"/>
    </source>
</evidence>
<feature type="transmembrane region" description="Helical" evidence="7">
    <location>
        <begin position="133"/>
        <end position="156"/>
    </location>
</feature>
<comment type="similarity">
    <text evidence="7">Belongs to the binding-protein-dependent transport system permease family.</text>
</comment>
<comment type="subcellular location">
    <subcellularLocation>
        <location evidence="1 7">Cell membrane</location>
        <topology evidence="1 7">Multi-pass membrane protein</topology>
    </subcellularLocation>
</comment>
<dbReference type="PANTHER" id="PTHR43163:SF6">
    <property type="entry name" value="DIPEPTIDE TRANSPORT SYSTEM PERMEASE PROTEIN DPPB-RELATED"/>
    <property type="match status" value="1"/>
</dbReference>
<feature type="transmembrane region" description="Helical" evidence="7">
    <location>
        <begin position="176"/>
        <end position="195"/>
    </location>
</feature>
<evidence type="ECO:0000256" key="6">
    <source>
        <dbReference type="ARBA" id="ARBA00023136"/>
    </source>
</evidence>
<dbReference type="AlphaFoldDB" id="A0A4R3KUH7"/>
<dbReference type="Proteomes" id="UP000294567">
    <property type="component" value="Unassembled WGS sequence"/>
</dbReference>
<dbReference type="OrthoDB" id="24153at2"/>
<organism evidence="9 10">
    <name type="scientific">Keratinibaculum paraultunense</name>
    <dbReference type="NCBI Taxonomy" id="1278232"/>
    <lineage>
        <taxon>Bacteria</taxon>
        <taxon>Bacillati</taxon>
        <taxon>Bacillota</taxon>
        <taxon>Tissierellia</taxon>
        <taxon>Tissierellales</taxon>
        <taxon>Tepidimicrobiaceae</taxon>
        <taxon>Keratinibaculum</taxon>
    </lineage>
</organism>
<sequence>MLRYTIQRLILMAITLFLIVSVSFFVLHAMPGSFIDDPLMPKDVKEAIEDKYHLNDPMIVQYKYFLKDFLKLDFGVSIALQPKVNVNKILATKIPFSVQVNIFSLILSIPVGLILGIAAALNKNKIPDHVISILIILFISVPSFVFASLLQYFLAFKLGWFPIVSSVEKALTWNKFVSIFLPILALSFGSIAGIARYTRSELGEALNSDYMILAKAKGLTQTQATIRHSMRNSFIPLANIIIPMFTGILGGSLVIEKIFSIPGMGSVMIEAINAKDYPVAQGVLFWYSLLGLLTILIVDLSYGIIDPRIRVGGRKE</sequence>
<reference evidence="9 10" key="1">
    <citation type="submission" date="2019-03" db="EMBL/GenBank/DDBJ databases">
        <title>Genomic Encyclopedia of Type Strains, Phase IV (KMG-IV): sequencing the most valuable type-strain genomes for metagenomic binning, comparative biology and taxonomic classification.</title>
        <authorList>
            <person name="Goeker M."/>
        </authorList>
    </citation>
    <scope>NUCLEOTIDE SEQUENCE [LARGE SCALE GENOMIC DNA]</scope>
    <source>
        <strain evidence="9 10">DSM 26752</strain>
    </source>
</reference>
<evidence type="ECO:0000256" key="7">
    <source>
        <dbReference type="RuleBase" id="RU363032"/>
    </source>
</evidence>
<gene>
    <name evidence="9" type="ORF">EDD65_107124</name>
</gene>
<protein>
    <submittedName>
        <fullName evidence="9">Oligopeptide transport system permease protein</fullName>
    </submittedName>
</protein>
<dbReference type="EMBL" id="SMAE01000007">
    <property type="protein sequence ID" value="TCS88768.1"/>
    <property type="molecule type" value="Genomic_DNA"/>
</dbReference>
<feature type="transmembrane region" description="Helical" evidence="7">
    <location>
        <begin position="9"/>
        <end position="30"/>
    </location>
</feature>
<comment type="caution">
    <text evidence="9">The sequence shown here is derived from an EMBL/GenBank/DDBJ whole genome shotgun (WGS) entry which is preliminary data.</text>
</comment>
<dbReference type="PANTHER" id="PTHR43163">
    <property type="entry name" value="DIPEPTIDE TRANSPORT SYSTEM PERMEASE PROTEIN DPPB-RELATED"/>
    <property type="match status" value="1"/>
</dbReference>
<feature type="transmembrane region" description="Helical" evidence="7">
    <location>
        <begin position="284"/>
        <end position="305"/>
    </location>
</feature>
<dbReference type="InterPro" id="IPR035906">
    <property type="entry name" value="MetI-like_sf"/>
</dbReference>
<name>A0A4R3KUH7_9FIRM</name>
<dbReference type="RefSeq" id="WP_132027851.1">
    <property type="nucleotide sequence ID" value="NZ_CP068564.1"/>
</dbReference>
<evidence type="ECO:0000256" key="4">
    <source>
        <dbReference type="ARBA" id="ARBA00022692"/>
    </source>
</evidence>
<proteinExistence type="inferred from homology"/>